<keyword evidence="3 6" id="KW-1133">Transmembrane helix</keyword>
<evidence type="ECO:0000256" key="5">
    <source>
        <dbReference type="SAM" id="MobiDB-lite"/>
    </source>
</evidence>
<dbReference type="Pfam" id="PF13000">
    <property type="entry name" value="Acatn"/>
    <property type="match status" value="2"/>
</dbReference>
<feature type="transmembrane region" description="Helical" evidence="6">
    <location>
        <begin position="146"/>
        <end position="165"/>
    </location>
</feature>
<name>A0AAD9CH71_DISEL</name>
<gene>
    <name evidence="7" type="ORF">KUDE01_000280</name>
</gene>
<comment type="caution">
    <text evidence="7">The sequence shown here is derived from an EMBL/GenBank/DDBJ whole genome shotgun (WGS) entry which is preliminary data.</text>
</comment>
<evidence type="ECO:0000256" key="3">
    <source>
        <dbReference type="ARBA" id="ARBA00022989"/>
    </source>
</evidence>
<evidence type="ECO:0000256" key="1">
    <source>
        <dbReference type="ARBA" id="ARBA00004141"/>
    </source>
</evidence>
<dbReference type="InterPro" id="IPR004752">
    <property type="entry name" value="AmpG_permease/AT-1"/>
</dbReference>
<dbReference type="Gene3D" id="1.20.1250.20">
    <property type="entry name" value="MFS general substrate transporter like domains"/>
    <property type="match status" value="1"/>
</dbReference>
<dbReference type="AlphaFoldDB" id="A0AAD9CH71"/>
<feature type="transmembrane region" description="Helical" evidence="6">
    <location>
        <begin position="355"/>
        <end position="376"/>
    </location>
</feature>
<comment type="subcellular location">
    <subcellularLocation>
        <location evidence="1">Membrane</location>
        <topology evidence="1">Multi-pass membrane protein</topology>
    </subcellularLocation>
</comment>
<feature type="region of interest" description="Disordered" evidence="5">
    <location>
        <begin position="1"/>
        <end position="38"/>
    </location>
</feature>
<dbReference type="GO" id="GO:0016020">
    <property type="term" value="C:membrane"/>
    <property type="evidence" value="ECO:0007669"/>
    <property type="project" value="UniProtKB-SubCell"/>
</dbReference>
<feature type="transmembrane region" description="Helical" evidence="6">
    <location>
        <begin position="110"/>
        <end position="134"/>
    </location>
</feature>
<dbReference type="GO" id="GO:0035348">
    <property type="term" value="P:acetyl-CoA transmembrane transport"/>
    <property type="evidence" value="ECO:0007669"/>
    <property type="project" value="InterPro"/>
</dbReference>
<evidence type="ECO:0000313" key="8">
    <source>
        <dbReference type="Proteomes" id="UP001228049"/>
    </source>
</evidence>
<reference evidence="7" key="1">
    <citation type="submission" date="2023-04" db="EMBL/GenBank/DDBJ databases">
        <title>Chromosome-level genome of Chaenocephalus aceratus.</title>
        <authorList>
            <person name="Park H."/>
        </authorList>
    </citation>
    <scope>NUCLEOTIDE SEQUENCE</scope>
    <source>
        <strain evidence="7">DE</strain>
        <tissue evidence="7">Muscle</tissue>
    </source>
</reference>
<feature type="transmembrane region" description="Helical" evidence="6">
    <location>
        <begin position="388"/>
        <end position="411"/>
    </location>
</feature>
<dbReference type="PANTHER" id="PTHR12778:SF9">
    <property type="entry name" value="ACETYL-COENZYME A TRANSPORTER 1"/>
    <property type="match status" value="1"/>
</dbReference>
<feature type="transmembrane region" description="Helical" evidence="6">
    <location>
        <begin position="423"/>
        <end position="442"/>
    </location>
</feature>
<sequence>MEHSDFMTHKNGRQRKAAGVALSSESMTDIDRVEMSSPDPELEEEAEGLIRGFDSEDRRHRVRPAGMRGELGNVLLLLFLYVLQGIPLGLAGSIPLILQSKSVSYKDQAFFSFVFWPFSLKLLWAPLVDALYFSRFGRRKSWLVPTQYLLGLFMLYLSVTVNSLLQTTQDIAVDGWALTMLSRENVGYASTCNSVGQTAGYFLGNVLFLALESADFCNKYLRSEPQDTGIVTLSDFLFFWGIVFLVSTTLVAIMKKENEQGKGKKKVQEETQGVMATYKLLFNIIKMPTVFTFCALLLTAKMGFSAADAVTGLKLVEAGVPKEQLALLAVPMVPLQILLPVIISKYTAGPRPLDVFYKAFPFRLLIGLGYALLVWLTPSLKQDGGFPVYYYGIVLISYALHQVTLYSMYVACMAFHAKVSDPLIGGTYMTLLNTVTNLGGNWPSTVALWMVDPLTSKECQGALCVKEGGACVTTLDGYYVESVVCVVIGLTWWVWLGKKMRRLQEQSPAAWRCRSNHDDTPLQDS</sequence>
<dbReference type="SUPFAM" id="SSF103473">
    <property type="entry name" value="MFS general substrate transporter"/>
    <property type="match status" value="1"/>
</dbReference>
<keyword evidence="2 6" id="KW-0812">Transmembrane</keyword>
<evidence type="ECO:0000256" key="4">
    <source>
        <dbReference type="ARBA" id="ARBA00023136"/>
    </source>
</evidence>
<dbReference type="PANTHER" id="PTHR12778">
    <property type="entry name" value="SOLUTE CARRIER FAMILY 33 ACETYL-COA TRANSPORTER -RELATED"/>
    <property type="match status" value="1"/>
</dbReference>
<feature type="transmembrane region" description="Helical" evidence="6">
    <location>
        <begin position="236"/>
        <end position="254"/>
    </location>
</feature>
<dbReference type="InterPro" id="IPR024371">
    <property type="entry name" value="AcetylCoA_trans_1-like"/>
</dbReference>
<dbReference type="InterPro" id="IPR036259">
    <property type="entry name" value="MFS_trans_sf"/>
</dbReference>
<proteinExistence type="predicted"/>
<keyword evidence="8" id="KW-1185">Reference proteome</keyword>
<accession>A0AAD9CH71</accession>
<feature type="transmembrane region" description="Helical" evidence="6">
    <location>
        <begin position="324"/>
        <end position="343"/>
    </location>
</feature>
<dbReference type="Proteomes" id="UP001228049">
    <property type="component" value="Unassembled WGS sequence"/>
</dbReference>
<feature type="transmembrane region" description="Helical" evidence="6">
    <location>
        <begin position="71"/>
        <end position="98"/>
    </location>
</feature>
<dbReference type="EMBL" id="JASDAP010000007">
    <property type="protein sequence ID" value="KAK1899489.1"/>
    <property type="molecule type" value="Genomic_DNA"/>
</dbReference>
<dbReference type="FunFam" id="1.20.1250.20:FF:000814">
    <property type="entry name" value="Uncharacterized protein"/>
    <property type="match status" value="1"/>
</dbReference>
<feature type="transmembrane region" description="Helical" evidence="6">
    <location>
        <begin position="280"/>
        <end position="304"/>
    </location>
</feature>
<evidence type="ECO:0000313" key="7">
    <source>
        <dbReference type="EMBL" id="KAK1899489.1"/>
    </source>
</evidence>
<evidence type="ECO:0000256" key="2">
    <source>
        <dbReference type="ARBA" id="ARBA00022692"/>
    </source>
</evidence>
<dbReference type="GO" id="GO:0008521">
    <property type="term" value="F:acetyl-CoA transmembrane transporter activity"/>
    <property type="evidence" value="ECO:0007669"/>
    <property type="project" value="InterPro"/>
</dbReference>
<organism evidence="7 8">
    <name type="scientific">Dissostichus eleginoides</name>
    <name type="common">Patagonian toothfish</name>
    <name type="synonym">Dissostichus amissus</name>
    <dbReference type="NCBI Taxonomy" id="100907"/>
    <lineage>
        <taxon>Eukaryota</taxon>
        <taxon>Metazoa</taxon>
        <taxon>Chordata</taxon>
        <taxon>Craniata</taxon>
        <taxon>Vertebrata</taxon>
        <taxon>Euteleostomi</taxon>
        <taxon>Actinopterygii</taxon>
        <taxon>Neopterygii</taxon>
        <taxon>Teleostei</taxon>
        <taxon>Neoteleostei</taxon>
        <taxon>Acanthomorphata</taxon>
        <taxon>Eupercaria</taxon>
        <taxon>Perciformes</taxon>
        <taxon>Notothenioidei</taxon>
        <taxon>Nototheniidae</taxon>
        <taxon>Dissostichus</taxon>
    </lineage>
</organism>
<protein>
    <submittedName>
        <fullName evidence="7">Acetyl-coenzyme A transporter 1</fullName>
    </submittedName>
</protein>
<keyword evidence="4 6" id="KW-0472">Membrane</keyword>
<feature type="transmembrane region" description="Helical" evidence="6">
    <location>
        <begin position="478"/>
        <end position="496"/>
    </location>
</feature>
<evidence type="ECO:0000256" key="6">
    <source>
        <dbReference type="SAM" id="Phobius"/>
    </source>
</evidence>